<dbReference type="GO" id="GO:0046872">
    <property type="term" value="F:metal ion binding"/>
    <property type="evidence" value="ECO:0007669"/>
    <property type="project" value="UniProtKB-KW"/>
</dbReference>
<evidence type="ECO:0000256" key="5">
    <source>
        <dbReference type="ARBA" id="ARBA00022801"/>
    </source>
</evidence>
<dbReference type="PROSITE" id="PS00143">
    <property type="entry name" value="INSULINASE"/>
    <property type="match status" value="1"/>
</dbReference>
<keyword evidence="6" id="KW-0862">Zinc</keyword>
<dbReference type="SUPFAM" id="SSF63411">
    <property type="entry name" value="LuxS/MPP-like metallohydrolase"/>
    <property type="match status" value="4"/>
</dbReference>
<keyword evidence="4" id="KW-0479">Metal-binding</keyword>
<dbReference type="Pfam" id="PF00675">
    <property type="entry name" value="Peptidase_M16"/>
    <property type="match status" value="1"/>
</dbReference>
<evidence type="ECO:0000256" key="2">
    <source>
        <dbReference type="ARBA" id="ARBA00007261"/>
    </source>
</evidence>
<dbReference type="InterPro" id="IPR007863">
    <property type="entry name" value="Peptidase_M16_C"/>
</dbReference>
<evidence type="ECO:0000256" key="1">
    <source>
        <dbReference type="ARBA" id="ARBA00001947"/>
    </source>
</evidence>
<dbReference type="Gene3D" id="3.30.830.10">
    <property type="entry name" value="Metalloenzyme, LuxS/M16 peptidase-like"/>
    <property type="match status" value="4"/>
</dbReference>
<keyword evidence="7" id="KW-0482">Metalloprotease</keyword>
<feature type="chain" id="PRO_5032410166" evidence="9">
    <location>
        <begin position="28"/>
        <end position="950"/>
    </location>
</feature>
<evidence type="ECO:0000259" key="11">
    <source>
        <dbReference type="Pfam" id="PF05193"/>
    </source>
</evidence>
<name>A0A845HW66_9BURK</name>
<dbReference type="Proteomes" id="UP000444316">
    <property type="component" value="Unassembled WGS sequence"/>
</dbReference>
<comment type="caution">
    <text evidence="12">The sequence shown here is derived from an EMBL/GenBank/DDBJ whole genome shotgun (WGS) entry which is preliminary data.</text>
</comment>
<dbReference type="InterPro" id="IPR001431">
    <property type="entry name" value="Pept_M16_Zn_BS"/>
</dbReference>
<feature type="domain" description="Peptidase M16 C-terminal" evidence="11">
    <location>
        <begin position="222"/>
        <end position="403"/>
    </location>
</feature>
<dbReference type="GO" id="GO:0004222">
    <property type="term" value="F:metalloendopeptidase activity"/>
    <property type="evidence" value="ECO:0007669"/>
    <property type="project" value="InterPro"/>
</dbReference>
<evidence type="ECO:0000313" key="13">
    <source>
        <dbReference type="Proteomes" id="UP000444316"/>
    </source>
</evidence>
<evidence type="ECO:0000256" key="3">
    <source>
        <dbReference type="ARBA" id="ARBA00022670"/>
    </source>
</evidence>
<keyword evidence="9" id="KW-0732">Signal</keyword>
<keyword evidence="5" id="KW-0378">Hydrolase</keyword>
<dbReference type="PANTHER" id="PTHR43690">
    <property type="entry name" value="NARDILYSIN"/>
    <property type="match status" value="1"/>
</dbReference>
<dbReference type="InterPro" id="IPR011249">
    <property type="entry name" value="Metalloenz_LuxS/M16"/>
</dbReference>
<dbReference type="RefSeq" id="WP_161034922.1">
    <property type="nucleotide sequence ID" value="NZ_WWCL01000002.1"/>
</dbReference>
<feature type="domain" description="Peptidase M16 C-terminal" evidence="11">
    <location>
        <begin position="712"/>
        <end position="880"/>
    </location>
</feature>
<dbReference type="InterPro" id="IPR011765">
    <property type="entry name" value="Pept_M16_N"/>
</dbReference>
<sequence length="950" mass="104699">MKSGLSVALFRRAVLAALFTASSLALAATAAVPATAAFKLSDPIPVGPQVMLGKLPNGLTYYVQKNARPENRLELRLIVKAGSMQEDEDQQGLAHFLEHMAFNGSTHFKRNELVSYLQSVGVKFGADLNASTSFNETIYILPLPSDKPEVVQQGFQVLEDWAHGLSLNDADIDSERGIVLEELRMGKGVDDRVNKVLLPKLFNGSLYAQRLPIGQEAVLKNFKYEAIRRFYRDWYRPDLMAVVVVGDIEPARARALIEQHFGMLKNPPHARPHQYAKIAARVKPEEVVYTDKEIANNSVLIRYPVVPAPQGRTVGDYRQKLLENMVTTLLNMRLYELTQQANPPYLQAGAGMNGIVHGYRSFSAGALLGKDGVQPAIQAMLQESRRARQFGFSEAELERVKKGMLRNYERLYNERDKSDSAVYAAELIRNFLEQETIPGIAAEYRYAQALIPEITLADLNAVARTQLPDGGSKLMVYTGSAGSGSTAPKAGELLALAAAAEKRDVAAQEEKPLARQLMAQPPKAGSIVSESRDDVLGLTRLELSNGVKVVLKPTDFNNDQVILTGLRFGGWSLFADDDLFSARYASSIVSQMGVQEFTPADIVKVLAGKTAGAGASIGGVNESVNGGSGSADIESMLQLVHLNLTAPRKDATIFESFVARQRELARNNLARPEAVLEDAVTATLYPQQPRVPRAPKPADFDQLQLDKVLGLYHSRMSSARDFTFFMTGSFTVEQVRPLLATYLASLPVDEIAVAFRDDGVRPVRGVVKREVYAGSEPKSTISLTFTGEAQFSLRERMRLQALIEVMNIKLIEVLREKMGVMYSGGLRGNMERLPYPHFTVTATLPCAPENVDKVLAAVFAEIATIADKGVEEADLQKVKAAWMKNYRKGLRENGYWMAVLMNAYFNQGDPADVLTYPQRVEALTAAELKDSARSYLNPQNYVQVVLYPQK</sequence>
<dbReference type="Pfam" id="PF05193">
    <property type="entry name" value="Peptidase_M16_C"/>
    <property type="match status" value="2"/>
</dbReference>
<reference evidence="12" key="1">
    <citation type="submission" date="2019-12" db="EMBL/GenBank/DDBJ databases">
        <title>Novel species isolated from a subtropical stream in China.</title>
        <authorList>
            <person name="Lu H."/>
        </authorList>
    </citation>
    <scope>NUCLEOTIDE SEQUENCE [LARGE SCALE GENOMIC DNA]</scope>
    <source>
        <strain evidence="12">FT93W</strain>
    </source>
</reference>
<feature type="domain" description="Peptidase M16 N-terminal" evidence="10">
    <location>
        <begin position="65"/>
        <end position="185"/>
    </location>
</feature>
<organism evidence="12 13">
    <name type="scientific">Duganella fentianensis</name>
    <dbReference type="NCBI Taxonomy" id="2692177"/>
    <lineage>
        <taxon>Bacteria</taxon>
        <taxon>Pseudomonadati</taxon>
        <taxon>Pseudomonadota</taxon>
        <taxon>Betaproteobacteria</taxon>
        <taxon>Burkholderiales</taxon>
        <taxon>Oxalobacteraceae</taxon>
        <taxon>Telluria group</taxon>
        <taxon>Duganella</taxon>
    </lineage>
</organism>
<evidence type="ECO:0000313" key="12">
    <source>
        <dbReference type="EMBL" id="MYN45263.1"/>
    </source>
</evidence>
<evidence type="ECO:0000256" key="6">
    <source>
        <dbReference type="ARBA" id="ARBA00022833"/>
    </source>
</evidence>
<evidence type="ECO:0000256" key="8">
    <source>
        <dbReference type="RuleBase" id="RU004447"/>
    </source>
</evidence>
<dbReference type="GO" id="GO:0006508">
    <property type="term" value="P:proteolysis"/>
    <property type="evidence" value="ECO:0007669"/>
    <property type="project" value="UniProtKB-KW"/>
</dbReference>
<comment type="cofactor">
    <cofactor evidence="1">
        <name>Zn(2+)</name>
        <dbReference type="ChEBI" id="CHEBI:29105"/>
    </cofactor>
</comment>
<evidence type="ECO:0000259" key="10">
    <source>
        <dbReference type="Pfam" id="PF00675"/>
    </source>
</evidence>
<protein>
    <submittedName>
        <fullName evidence="12">Insulinase family protein</fullName>
    </submittedName>
</protein>
<evidence type="ECO:0000256" key="7">
    <source>
        <dbReference type="ARBA" id="ARBA00023049"/>
    </source>
</evidence>
<accession>A0A845HW66</accession>
<dbReference type="EMBL" id="WWCL01000002">
    <property type="protein sequence ID" value="MYN45263.1"/>
    <property type="molecule type" value="Genomic_DNA"/>
</dbReference>
<keyword evidence="13" id="KW-1185">Reference proteome</keyword>
<feature type="signal peptide" evidence="9">
    <location>
        <begin position="1"/>
        <end position="27"/>
    </location>
</feature>
<gene>
    <name evidence="12" type="ORF">GTP23_09330</name>
</gene>
<proteinExistence type="inferred from homology"/>
<keyword evidence="3" id="KW-0645">Protease</keyword>
<comment type="similarity">
    <text evidence="2 8">Belongs to the peptidase M16 family.</text>
</comment>
<dbReference type="PANTHER" id="PTHR43690:SF34">
    <property type="entry name" value="ZINC PROTEASE PQQL-LIKE"/>
    <property type="match status" value="1"/>
</dbReference>
<dbReference type="AlphaFoldDB" id="A0A845HW66"/>
<evidence type="ECO:0000256" key="4">
    <source>
        <dbReference type="ARBA" id="ARBA00022723"/>
    </source>
</evidence>
<evidence type="ECO:0000256" key="9">
    <source>
        <dbReference type="SAM" id="SignalP"/>
    </source>
</evidence>
<dbReference type="InterPro" id="IPR050626">
    <property type="entry name" value="Peptidase_M16"/>
</dbReference>